<dbReference type="Proteomes" id="UP001237642">
    <property type="component" value="Unassembled WGS sequence"/>
</dbReference>
<comment type="caution">
    <text evidence="1">The sequence shown here is derived from an EMBL/GenBank/DDBJ whole genome shotgun (WGS) entry which is preliminary data.</text>
</comment>
<evidence type="ECO:0000313" key="1">
    <source>
        <dbReference type="EMBL" id="KAK1374936.1"/>
    </source>
</evidence>
<dbReference type="EMBL" id="JAUIZM010000007">
    <property type="protein sequence ID" value="KAK1374936.1"/>
    <property type="molecule type" value="Genomic_DNA"/>
</dbReference>
<evidence type="ECO:0000313" key="2">
    <source>
        <dbReference type="Proteomes" id="UP001237642"/>
    </source>
</evidence>
<keyword evidence="2" id="KW-1185">Reference proteome</keyword>
<proteinExistence type="predicted"/>
<name>A0AAD8HY85_9APIA</name>
<organism evidence="1 2">
    <name type="scientific">Heracleum sosnowskyi</name>
    <dbReference type="NCBI Taxonomy" id="360622"/>
    <lineage>
        <taxon>Eukaryota</taxon>
        <taxon>Viridiplantae</taxon>
        <taxon>Streptophyta</taxon>
        <taxon>Embryophyta</taxon>
        <taxon>Tracheophyta</taxon>
        <taxon>Spermatophyta</taxon>
        <taxon>Magnoliopsida</taxon>
        <taxon>eudicotyledons</taxon>
        <taxon>Gunneridae</taxon>
        <taxon>Pentapetalae</taxon>
        <taxon>asterids</taxon>
        <taxon>campanulids</taxon>
        <taxon>Apiales</taxon>
        <taxon>Apiaceae</taxon>
        <taxon>Apioideae</taxon>
        <taxon>apioid superclade</taxon>
        <taxon>Tordylieae</taxon>
        <taxon>Tordyliinae</taxon>
        <taxon>Heracleum</taxon>
    </lineage>
</organism>
<accession>A0AAD8HY85</accession>
<protein>
    <submittedName>
        <fullName evidence="1">Uncharacterized protein</fullName>
    </submittedName>
</protein>
<reference evidence="1" key="2">
    <citation type="submission" date="2023-05" db="EMBL/GenBank/DDBJ databases">
        <authorList>
            <person name="Schelkunov M.I."/>
        </authorList>
    </citation>
    <scope>NUCLEOTIDE SEQUENCE</scope>
    <source>
        <strain evidence="1">Hsosn_3</strain>
        <tissue evidence="1">Leaf</tissue>
    </source>
</reference>
<sequence length="112" mass="12282">MPERGTIVPAGSKVQLSANHRLVLSDSQGKTYDENLIILGSDSTKVRDSFSNPSDTLSTTQIMDNGSLLYSKHSESNFSSGRFQLRINLLHKMATMSVGLMILQTPVIPVCR</sequence>
<reference evidence="1" key="1">
    <citation type="submission" date="2023-02" db="EMBL/GenBank/DDBJ databases">
        <title>Genome of toxic invasive species Heracleum sosnowskyi carries increased number of genes despite the absence of recent whole-genome duplications.</title>
        <authorList>
            <person name="Schelkunov M."/>
            <person name="Shtratnikova V."/>
            <person name="Makarenko M."/>
            <person name="Klepikova A."/>
            <person name="Omelchenko D."/>
            <person name="Novikova G."/>
            <person name="Obukhova E."/>
            <person name="Bogdanov V."/>
            <person name="Penin A."/>
            <person name="Logacheva M."/>
        </authorList>
    </citation>
    <scope>NUCLEOTIDE SEQUENCE</scope>
    <source>
        <strain evidence="1">Hsosn_3</strain>
        <tissue evidence="1">Leaf</tissue>
    </source>
</reference>
<gene>
    <name evidence="1" type="ORF">POM88_031129</name>
</gene>
<dbReference type="AlphaFoldDB" id="A0AAD8HY85"/>